<keyword evidence="1" id="KW-0732">Signal</keyword>
<dbReference type="Pfam" id="PF17116">
    <property type="entry name" value="T9SS_plug_1st"/>
    <property type="match status" value="1"/>
</dbReference>
<dbReference type="EMBL" id="BMLV01000003">
    <property type="protein sequence ID" value="GGP04538.1"/>
    <property type="molecule type" value="Genomic_DNA"/>
</dbReference>
<protein>
    <submittedName>
        <fullName evidence="3">DUF5103 domain-containing protein</fullName>
    </submittedName>
</protein>
<feature type="domain" description="Type 9 secretion system plug protein N-terminal" evidence="2">
    <location>
        <begin position="20"/>
        <end position="142"/>
    </location>
</feature>
<dbReference type="Proteomes" id="UP000620064">
    <property type="component" value="Unassembled WGS sequence"/>
</dbReference>
<evidence type="ECO:0000256" key="1">
    <source>
        <dbReference type="SAM" id="SignalP"/>
    </source>
</evidence>
<feature type="chain" id="PRO_5046853233" evidence="1">
    <location>
        <begin position="18"/>
        <end position="403"/>
    </location>
</feature>
<evidence type="ECO:0000313" key="3">
    <source>
        <dbReference type="EMBL" id="GGP04538.1"/>
    </source>
</evidence>
<dbReference type="InterPro" id="IPR031345">
    <property type="entry name" value="T9SS_Plug_N"/>
</dbReference>
<organism evidence="3 4">
    <name type="scientific">Cloacibacterium rupense</name>
    <dbReference type="NCBI Taxonomy" id="517423"/>
    <lineage>
        <taxon>Bacteria</taxon>
        <taxon>Pseudomonadati</taxon>
        <taxon>Bacteroidota</taxon>
        <taxon>Flavobacteriia</taxon>
        <taxon>Flavobacteriales</taxon>
        <taxon>Weeksellaceae</taxon>
    </lineage>
</organism>
<evidence type="ECO:0000259" key="2">
    <source>
        <dbReference type="Pfam" id="PF17116"/>
    </source>
</evidence>
<accession>A0ABQ2NIZ1</accession>
<gene>
    <name evidence="3" type="ORF">GCM10010992_17390</name>
</gene>
<keyword evidence="4" id="KW-1185">Reference proteome</keyword>
<evidence type="ECO:0000313" key="4">
    <source>
        <dbReference type="Proteomes" id="UP000620064"/>
    </source>
</evidence>
<proteinExistence type="predicted"/>
<comment type="caution">
    <text evidence="3">The sequence shown here is derived from an EMBL/GenBank/DDBJ whole genome shotgun (WGS) entry which is preliminary data.</text>
</comment>
<dbReference type="RefSeq" id="WP_188617720.1">
    <property type="nucleotide sequence ID" value="NZ_BMLV01000003.1"/>
</dbReference>
<name>A0ABQ2NIZ1_9FLAO</name>
<reference evidence="4" key="1">
    <citation type="journal article" date="2019" name="Int. J. Syst. Evol. Microbiol.">
        <title>The Global Catalogue of Microorganisms (GCM) 10K type strain sequencing project: providing services to taxonomists for standard genome sequencing and annotation.</title>
        <authorList>
            <consortium name="The Broad Institute Genomics Platform"/>
            <consortium name="The Broad Institute Genome Sequencing Center for Infectious Disease"/>
            <person name="Wu L."/>
            <person name="Ma J."/>
        </authorList>
    </citation>
    <scope>NUCLEOTIDE SEQUENCE [LARGE SCALE GENOMIC DNA]</scope>
    <source>
        <strain evidence="4">CGMCC 1.7656</strain>
    </source>
</reference>
<feature type="signal peptide" evidence="1">
    <location>
        <begin position="1"/>
        <end position="17"/>
    </location>
</feature>
<sequence>MKYIRLLFLLVPFLFSAQKIRSVQLFNPQTNDETPVIKFGEQLVLNFDDLSNGSTVYRYTIKHYNRNWQDDGLFFTEFAKGNLNGLIQDFQYSFNTKQRYTHYTLQFPNEKMQPKISGNYELIVYLDSASKPLFKKKFCIVEDGVNVAINVSRFDDVKKPNLNQRVEVAATSNQANLSSNIGSISLNVIQNNNFNMGVFNVKPNSMMGNKLLFQQLDLVFPGNNEFYYFDNKIINQAFDMVAAVENTDDGNQTYLHPVWAYPLNYQYQPDVNGAFYFRRNDMGIERNADTEADYSWVYFTLDSDKIDKELYVLGAFNDYTPSEESRMNYDEQSKKYVAKIYLKQGFYNYILATQDSSGNLDFGEINGSFWQTENLYQAFLYYTDFGRNYDGLVGYGETRRVVR</sequence>